<evidence type="ECO:0000259" key="9">
    <source>
        <dbReference type="Pfam" id="PF01316"/>
    </source>
</evidence>
<evidence type="ECO:0000256" key="8">
    <source>
        <dbReference type="NCBIfam" id="TIGR01529"/>
    </source>
</evidence>
<dbReference type="AlphaFoldDB" id="A0A150FQ01"/>
<comment type="function">
    <text evidence="7">Regulates arginine biosynthesis genes.</text>
</comment>
<comment type="caution">
    <text evidence="11">The sequence shown here is derived from an EMBL/GenBank/DDBJ whole genome shotgun (WGS) entry which is preliminary data.</text>
</comment>
<comment type="subcellular location">
    <subcellularLocation>
        <location evidence="1 7">Cytoplasm</location>
    </subcellularLocation>
</comment>
<feature type="domain" description="Arginine repressor C-terminal" evidence="10">
    <location>
        <begin position="80"/>
        <end position="146"/>
    </location>
</feature>
<dbReference type="SUPFAM" id="SSF55252">
    <property type="entry name" value="C-terminal domain of arginine repressor"/>
    <property type="match status" value="1"/>
</dbReference>
<dbReference type="Pfam" id="PF01316">
    <property type="entry name" value="Arg_repressor"/>
    <property type="match status" value="1"/>
</dbReference>
<keyword evidence="6 7" id="KW-0804">Transcription</keyword>
<dbReference type="Gene3D" id="1.10.10.10">
    <property type="entry name" value="Winged helix-like DNA-binding domain superfamily/Winged helix DNA-binding domain"/>
    <property type="match status" value="1"/>
</dbReference>
<dbReference type="PRINTS" id="PR01467">
    <property type="entry name" value="ARGREPRESSOR"/>
</dbReference>
<evidence type="ECO:0000256" key="5">
    <source>
        <dbReference type="ARBA" id="ARBA00023125"/>
    </source>
</evidence>
<dbReference type="GO" id="GO:0051259">
    <property type="term" value="P:protein complex oligomerization"/>
    <property type="evidence" value="ECO:0007669"/>
    <property type="project" value="InterPro"/>
</dbReference>
<dbReference type="GO" id="GO:0003677">
    <property type="term" value="F:DNA binding"/>
    <property type="evidence" value="ECO:0007669"/>
    <property type="project" value="UniProtKB-KW"/>
</dbReference>
<proteinExistence type="inferred from homology"/>
<sequence>MKLIRQAKILEIIKNNEIETQEELAEHLVKLGFTVTQATVSRDIKELKLVKVLSSSGKYKYAHLKRDDKNFSDIICNMAKEVVVAIDFAENIVSIKTISGSAQIIASIIDSLELEEVVGTIGGIDTVFVLCKSKSDVQKIINRFKKLL</sequence>
<dbReference type="PANTHER" id="PTHR34471">
    <property type="entry name" value="ARGININE REPRESSOR"/>
    <property type="match status" value="1"/>
</dbReference>
<keyword evidence="7" id="KW-0055">Arginine biosynthesis</keyword>
<dbReference type="Gene3D" id="3.30.1360.40">
    <property type="match status" value="1"/>
</dbReference>
<evidence type="ECO:0000313" key="13">
    <source>
        <dbReference type="Proteomes" id="UP000092605"/>
    </source>
</evidence>
<evidence type="ECO:0000256" key="1">
    <source>
        <dbReference type="ARBA" id="ARBA00004496"/>
    </source>
</evidence>
<dbReference type="InterPro" id="IPR036251">
    <property type="entry name" value="Arg_repress_C_sf"/>
</dbReference>
<dbReference type="Pfam" id="PF02863">
    <property type="entry name" value="Arg_repressor_C"/>
    <property type="match status" value="1"/>
</dbReference>
<keyword evidence="7" id="KW-0028">Amino-acid biosynthesis</keyword>
<dbReference type="EMBL" id="LSFY01000001">
    <property type="protein sequence ID" value="KXZ39648.1"/>
    <property type="molecule type" value="Genomic_DNA"/>
</dbReference>
<dbReference type="GO" id="GO:1900079">
    <property type="term" value="P:regulation of arginine biosynthetic process"/>
    <property type="evidence" value="ECO:0007669"/>
    <property type="project" value="UniProtKB-UniRule"/>
</dbReference>
<dbReference type="InterPro" id="IPR036390">
    <property type="entry name" value="WH_DNA-bd_sf"/>
</dbReference>
<evidence type="ECO:0000256" key="7">
    <source>
        <dbReference type="HAMAP-Rule" id="MF_00173"/>
    </source>
</evidence>
<evidence type="ECO:0000256" key="4">
    <source>
        <dbReference type="ARBA" id="ARBA00023015"/>
    </source>
</evidence>
<dbReference type="InterPro" id="IPR001669">
    <property type="entry name" value="Arg_repress"/>
</dbReference>
<dbReference type="SUPFAM" id="SSF46785">
    <property type="entry name" value="Winged helix' DNA-binding domain"/>
    <property type="match status" value="1"/>
</dbReference>
<dbReference type="NCBIfam" id="TIGR01529">
    <property type="entry name" value="argR_whole"/>
    <property type="match status" value="1"/>
</dbReference>
<keyword evidence="5 7" id="KW-0238">DNA-binding</keyword>
<dbReference type="PATRIC" id="fig|1121328.3.peg.728"/>
<keyword evidence="3 7" id="KW-0963">Cytoplasm</keyword>
<keyword evidence="4 7" id="KW-0805">Transcription regulation</keyword>
<dbReference type="InterPro" id="IPR020899">
    <property type="entry name" value="Arg_repress_C"/>
</dbReference>
<dbReference type="InterPro" id="IPR036388">
    <property type="entry name" value="WH-like_DNA-bd_sf"/>
</dbReference>
<dbReference type="InterPro" id="IPR020900">
    <property type="entry name" value="Arg_repress_DNA-bd"/>
</dbReference>
<feature type="domain" description="Arginine repressor DNA-binding" evidence="9">
    <location>
        <begin position="4"/>
        <end position="65"/>
    </location>
</feature>
<dbReference type="Proteomes" id="UP000323392">
    <property type="component" value="Unassembled WGS sequence"/>
</dbReference>
<protein>
    <recommendedName>
        <fullName evidence="7 8">Arginine repressor</fullName>
    </recommendedName>
</protein>
<dbReference type="HAMAP" id="MF_00173">
    <property type="entry name" value="Arg_repressor"/>
    <property type="match status" value="1"/>
</dbReference>
<dbReference type="GO" id="GO:0006526">
    <property type="term" value="P:L-arginine biosynthetic process"/>
    <property type="evidence" value="ECO:0007669"/>
    <property type="project" value="UniProtKB-UniPathway"/>
</dbReference>
<keyword evidence="7" id="KW-0678">Repressor</keyword>
<reference evidence="11 13" key="1">
    <citation type="submission" date="2016-02" db="EMBL/GenBank/DDBJ databases">
        <title>Draft genome sequence for Clostridium paradoxum JW-YL-7.</title>
        <authorList>
            <person name="Utturkar S.M."/>
            <person name="Lancaster A."/>
            <person name="Poole F.L."/>
            <person name="Adams M.W."/>
            <person name="Brown S.D."/>
        </authorList>
    </citation>
    <scope>NUCLEOTIDE SEQUENCE [LARGE SCALE GENOMIC DNA]</scope>
    <source>
        <strain evidence="11 13">JW-YL-7</strain>
    </source>
</reference>
<dbReference type="PANTHER" id="PTHR34471:SF1">
    <property type="entry name" value="ARGININE REPRESSOR"/>
    <property type="match status" value="1"/>
</dbReference>
<evidence type="ECO:0000313" key="14">
    <source>
        <dbReference type="Proteomes" id="UP000323392"/>
    </source>
</evidence>
<dbReference type="GO" id="GO:0005737">
    <property type="term" value="C:cytoplasm"/>
    <property type="evidence" value="ECO:0007669"/>
    <property type="project" value="UniProtKB-SubCell"/>
</dbReference>
<organism evidence="11 13">
    <name type="scientific">Alkalithermobacter thermoalcaliphilus JW-YL-7 = DSM 7308</name>
    <dbReference type="NCBI Taxonomy" id="1121328"/>
    <lineage>
        <taxon>Bacteria</taxon>
        <taxon>Bacillati</taxon>
        <taxon>Bacillota</taxon>
        <taxon>Clostridia</taxon>
        <taxon>Peptostreptococcales</taxon>
        <taxon>Tepidibacteraceae</taxon>
        <taxon>Alkalithermobacter</taxon>
    </lineage>
</organism>
<reference evidence="12 14" key="2">
    <citation type="submission" date="2016-11" db="EMBL/GenBank/DDBJ databases">
        <authorList>
            <person name="Varghese N."/>
            <person name="Submissions S."/>
        </authorList>
    </citation>
    <scope>NUCLEOTIDE SEQUENCE [LARGE SCALE GENOMIC DNA]</scope>
    <source>
        <strain evidence="12 14">DSM 7308</strain>
    </source>
</reference>
<comment type="similarity">
    <text evidence="2 7">Belongs to the ArgR family.</text>
</comment>
<evidence type="ECO:0000313" key="11">
    <source>
        <dbReference type="EMBL" id="KXZ39648.1"/>
    </source>
</evidence>
<dbReference type="UniPathway" id="UPA00068"/>
<dbReference type="RefSeq" id="WP_066069191.1">
    <property type="nucleotide sequence ID" value="NZ_FRBG01000003.1"/>
</dbReference>
<dbReference type="STRING" id="1121328.JWYL7_0723"/>
<dbReference type="GO" id="GO:0034618">
    <property type="term" value="F:arginine binding"/>
    <property type="evidence" value="ECO:0007669"/>
    <property type="project" value="InterPro"/>
</dbReference>
<evidence type="ECO:0000256" key="3">
    <source>
        <dbReference type="ARBA" id="ARBA00022490"/>
    </source>
</evidence>
<evidence type="ECO:0000313" key="12">
    <source>
        <dbReference type="EMBL" id="SHK66011.1"/>
    </source>
</evidence>
<dbReference type="Proteomes" id="UP000092605">
    <property type="component" value="Unassembled WGS sequence"/>
</dbReference>
<dbReference type="OrthoDB" id="9807089at2"/>
<gene>
    <name evidence="7" type="primary">argR</name>
    <name evidence="11" type="ORF">JWYL7_0723</name>
    <name evidence="12" type="ORF">SAMN05661008_00675</name>
</gene>
<dbReference type="GO" id="GO:0003700">
    <property type="term" value="F:DNA-binding transcription factor activity"/>
    <property type="evidence" value="ECO:0007669"/>
    <property type="project" value="UniProtKB-UniRule"/>
</dbReference>
<evidence type="ECO:0000256" key="6">
    <source>
        <dbReference type="ARBA" id="ARBA00023163"/>
    </source>
</evidence>
<keyword evidence="14" id="KW-1185">Reference proteome</keyword>
<accession>A0A150FQ01</accession>
<comment type="pathway">
    <text evidence="7">Amino-acid biosynthesis; L-arginine biosynthesis [regulation].</text>
</comment>
<dbReference type="NCBIfam" id="NF001680">
    <property type="entry name" value="PRK00441.1"/>
    <property type="match status" value="1"/>
</dbReference>
<evidence type="ECO:0000256" key="2">
    <source>
        <dbReference type="ARBA" id="ARBA00008316"/>
    </source>
</evidence>
<name>A0A150FQ01_CLOPD</name>
<dbReference type="EMBL" id="FRBG01000003">
    <property type="protein sequence ID" value="SHK66011.1"/>
    <property type="molecule type" value="Genomic_DNA"/>
</dbReference>
<evidence type="ECO:0000259" key="10">
    <source>
        <dbReference type="Pfam" id="PF02863"/>
    </source>
</evidence>